<evidence type="ECO:0000256" key="5">
    <source>
        <dbReference type="SAM" id="MobiDB-lite"/>
    </source>
</evidence>
<dbReference type="Gene3D" id="3.20.20.70">
    <property type="entry name" value="Aldolase class I"/>
    <property type="match status" value="1"/>
</dbReference>
<evidence type="ECO:0000256" key="3">
    <source>
        <dbReference type="ARBA" id="ARBA00022723"/>
    </source>
</evidence>
<dbReference type="InterPro" id="IPR013785">
    <property type="entry name" value="Aldolase_TIM"/>
</dbReference>
<dbReference type="Pfam" id="PF05853">
    <property type="entry name" value="BKACE"/>
    <property type="match status" value="1"/>
</dbReference>
<protein>
    <submittedName>
        <fullName evidence="6">3-keto-5-aminohexanoate cleavage protein</fullName>
    </submittedName>
</protein>
<evidence type="ECO:0000256" key="1">
    <source>
        <dbReference type="ARBA" id="ARBA00001947"/>
    </source>
</evidence>
<sequence>MTDAPAVPPAAEPSSPSTPAEPTAEPVLLAVAPNGARRGHGDHPRLPVGPAELADAAVRAADAGAAMIHLHVRDDNGRHSLDPDRYRAAVAAVEDAVGDRLLIQVTSEAAGIYRAPEQIAAMRALKPGFCSLGLREFLPPIDKGAADPVAEAALQGLLEDLAAAGCGWQWILYDAADVYRLARLRDRGVLPAAAGPAALDGGAAPVLYVLGRYAPGGGRVGELVGYLAAQSDTGFDDPWMVCAFGAAELAATGAAVALGGHARLGFENNMNLKDGRTAPDNAALIAQAAAVADALGRPLADAAAARRVFGLA</sequence>
<feature type="compositionally biased region" description="Low complexity" evidence="5">
    <location>
        <begin position="12"/>
        <end position="23"/>
    </location>
</feature>
<accession>A0ABU9YJ99</accession>
<evidence type="ECO:0000256" key="2">
    <source>
        <dbReference type="ARBA" id="ARBA00022679"/>
    </source>
</evidence>
<dbReference type="RefSeq" id="WP_345935995.1">
    <property type="nucleotide sequence ID" value="NZ_JBBKTV010000018.1"/>
</dbReference>
<feature type="compositionally biased region" description="Pro residues" evidence="5">
    <location>
        <begin position="1"/>
        <end position="11"/>
    </location>
</feature>
<dbReference type="PANTHER" id="PTHR37418:SF2">
    <property type="entry name" value="3-KETO-5-AMINOHEXANOATE CLEAVAGE ENZYME"/>
    <property type="match status" value="1"/>
</dbReference>
<dbReference type="Proteomes" id="UP001413721">
    <property type="component" value="Unassembled WGS sequence"/>
</dbReference>
<feature type="region of interest" description="Disordered" evidence="5">
    <location>
        <begin position="1"/>
        <end position="23"/>
    </location>
</feature>
<name>A0ABU9YJ99_9PROT</name>
<keyword evidence="3" id="KW-0479">Metal-binding</keyword>
<evidence type="ECO:0000256" key="4">
    <source>
        <dbReference type="ARBA" id="ARBA00022833"/>
    </source>
</evidence>
<reference evidence="6 7" key="1">
    <citation type="submission" date="2024-03" db="EMBL/GenBank/DDBJ databases">
        <title>High-quality draft genome sequencing of Tistrella sp. BH-R2-4.</title>
        <authorList>
            <person name="Dong C."/>
        </authorList>
    </citation>
    <scope>NUCLEOTIDE SEQUENCE [LARGE SCALE GENOMIC DNA]</scope>
    <source>
        <strain evidence="6 7">BH-R2-4</strain>
    </source>
</reference>
<keyword evidence="2" id="KW-0808">Transferase</keyword>
<comment type="caution">
    <text evidence="6">The sequence shown here is derived from an EMBL/GenBank/DDBJ whole genome shotgun (WGS) entry which is preliminary data.</text>
</comment>
<dbReference type="EMBL" id="JBBKTW010000004">
    <property type="protein sequence ID" value="MEN2988888.1"/>
    <property type="molecule type" value="Genomic_DNA"/>
</dbReference>
<dbReference type="PANTHER" id="PTHR37418">
    <property type="entry name" value="3-KETO-5-AMINOHEXANOATE CLEAVAGE ENZYME-RELATED"/>
    <property type="match status" value="1"/>
</dbReference>
<organism evidence="6 7">
    <name type="scientific">Tistrella arctica</name>
    <dbReference type="NCBI Taxonomy" id="3133430"/>
    <lineage>
        <taxon>Bacteria</taxon>
        <taxon>Pseudomonadati</taxon>
        <taxon>Pseudomonadota</taxon>
        <taxon>Alphaproteobacteria</taxon>
        <taxon>Geminicoccales</taxon>
        <taxon>Geminicoccaceae</taxon>
        <taxon>Tistrella</taxon>
    </lineage>
</organism>
<keyword evidence="7" id="KW-1185">Reference proteome</keyword>
<keyword evidence="4" id="KW-0862">Zinc</keyword>
<evidence type="ECO:0000313" key="6">
    <source>
        <dbReference type="EMBL" id="MEN2988888.1"/>
    </source>
</evidence>
<proteinExistence type="predicted"/>
<gene>
    <name evidence="6" type="ORF">WG926_11290</name>
</gene>
<evidence type="ECO:0000313" key="7">
    <source>
        <dbReference type="Proteomes" id="UP001413721"/>
    </source>
</evidence>
<dbReference type="InterPro" id="IPR008567">
    <property type="entry name" value="BKACE"/>
</dbReference>
<comment type="cofactor">
    <cofactor evidence="1">
        <name>Zn(2+)</name>
        <dbReference type="ChEBI" id="CHEBI:29105"/>
    </cofactor>
</comment>